<proteinExistence type="predicted"/>
<feature type="region of interest" description="Disordered" evidence="9">
    <location>
        <begin position="1104"/>
        <end position="1128"/>
    </location>
</feature>
<feature type="transmembrane region" description="Helical" evidence="10">
    <location>
        <begin position="813"/>
        <end position="834"/>
    </location>
</feature>
<keyword evidence="2 10" id="KW-0812">Transmembrane</keyword>
<evidence type="ECO:0000256" key="4">
    <source>
        <dbReference type="ARBA" id="ARBA00022989"/>
    </source>
</evidence>
<keyword evidence="4 10" id="KW-1133">Transmembrane helix</keyword>
<comment type="subcellular location">
    <subcellularLocation>
        <location evidence="1">Membrane</location>
        <topology evidence="1">Multi-pass membrane protein</topology>
    </subcellularLocation>
</comment>
<feature type="transmembrane region" description="Helical" evidence="10">
    <location>
        <begin position="1031"/>
        <end position="1048"/>
    </location>
</feature>
<dbReference type="Proteomes" id="UP000285301">
    <property type="component" value="Unassembled WGS sequence"/>
</dbReference>
<dbReference type="InterPro" id="IPR001879">
    <property type="entry name" value="GPCR_2_extracellular_dom"/>
</dbReference>
<feature type="transmembrane region" description="Helical" evidence="10">
    <location>
        <begin position="1002"/>
        <end position="1019"/>
    </location>
</feature>
<accession>A0A443R298</accession>
<name>A0A443R298_9ACAR</name>
<evidence type="ECO:0000256" key="10">
    <source>
        <dbReference type="SAM" id="Phobius"/>
    </source>
</evidence>
<dbReference type="PANTHER" id="PTHR12011">
    <property type="entry name" value="ADHESION G-PROTEIN COUPLED RECEPTOR"/>
    <property type="match status" value="1"/>
</dbReference>
<comment type="caution">
    <text evidence="13">The sequence shown here is derived from an EMBL/GenBank/DDBJ whole genome shotgun (WGS) entry which is preliminary data.</text>
</comment>
<keyword evidence="7" id="KW-0675">Receptor</keyword>
<feature type="transmembrane region" description="Helical" evidence="10">
    <location>
        <begin position="921"/>
        <end position="939"/>
    </location>
</feature>
<evidence type="ECO:0000313" key="14">
    <source>
        <dbReference type="Proteomes" id="UP000285301"/>
    </source>
</evidence>
<gene>
    <name evidence="13" type="ORF">B4U79_12844</name>
</gene>
<evidence type="ECO:0000259" key="11">
    <source>
        <dbReference type="PROSITE" id="PS50227"/>
    </source>
</evidence>
<dbReference type="Pfam" id="PF00002">
    <property type="entry name" value="7tm_2"/>
    <property type="match status" value="2"/>
</dbReference>
<keyword evidence="6 10" id="KW-0472">Membrane</keyword>
<protein>
    <submittedName>
        <fullName evidence="13">Uncharacterized protein</fullName>
    </submittedName>
</protein>
<keyword evidence="8" id="KW-0807">Transducer</keyword>
<dbReference type="PROSITE" id="PS50227">
    <property type="entry name" value="G_PROTEIN_RECEP_F2_3"/>
    <property type="match status" value="1"/>
</dbReference>
<feature type="transmembrane region" description="Helical" evidence="10">
    <location>
        <begin position="779"/>
        <end position="801"/>
    </location>
</feature>
<dbReference type="AlphaFoldDB" id="A0A443R298"/>
<feature type="domain" description="G-protein coupled receptors family 2 profile 1" evidence="11">
    <location>
        <begin position="421"/>
        <end position="464"/>
    </location>
</feature>
<evidence type="ECO:0000256" key="1">
    <source>
        <dbReference type="ARBA" id="ARBA00004141"/>
    </source>
</evidence>
<dbReference type="GO" id="GO:0007166">
    <property type="term" value="P:cell surface receptor signaling pathway"/>
    <property type="evidence" value="ECO:0007669"/>
    <property type="project" value="InterPro"/>
</dbReference>
<dbReference type="InterPro" id="IPR017981">
    <property type="entry name" value="GPCR_2-like_7TM"/>
</dbReference>
<dbReference type="GO" id="GO:0004930">
    <property type="term" value="F:G protein-coupled receptor activity"/>
    <property type="evidence" value="ECO:0007669"/>
    <property type="project" value="UniProtKB-KW"/>
</dbReference>
<evidence type="ECO:0000313" key="13">
    <source>
        <dbReference type="EMBL" id="RWS09401.1"/>
    </source>
</evidence>
<keyword evidence="5" id="KW-0297">G-protein coupled receptor</keyword>
<dbReference type="InterPro" id="IPR000832">
    <property type="entry name" value="GPCR_2_secretin-like"/>
</dbReference>
<dbReference type="InterPro" id="IPR046338">
    <property type="entry name" value="GAIN_dom_sf"/>
</dbReference>
<dbReference type="InterPro" id="IPR008077">
    <property type="entry name" value="GPCR_2_brain_angio_inhib"/>
</dbReference>
<reference evidence="13 14" key="1">
    <citation type="journal article" date="2018" name="Gigascience">
        <title>Genomes of trombidid mites reveal novel predicted allergens and laterally-transferred genes associated with secondary metabolism.</title>
        <authorList>
            <person name="Dong X."/>
            <person name="Chaisiri K."/>
            <person name="Xia D."/>
            <person name="Armstrong S.D."/>
            <person name="Fang Y."/>
            <person name="Donnelly M.J."/>
            <person name="Kadowaki T."/>
            <person name="McGarry J.W."/>
            <person name="Darby A.C."/>
            <person name="Makepeace B.L."/>
        </authorList>
    </citation>
    <scope>NUCLEOTIDE SEQUENCE [LARGE SCALE GENOMIC DNA]</scope>
    <source>
        <strain evidence="13">UoL-WK</strain>
    </source>
</reference>
<dbReference type="Gene3D" id="4.10.1240.10">
    <property type="entry name" value="GPCR, family 2, extracellular hormone receptor domain"/>
    <property type="match status" value="1"/>
</dbReference>
<dbReference type="PRINTS" id="PR01694">
    <property type="entry name" value="BAIPRECURSOR"/>
</dbReference>
<dbReference type="OrthoDB" id="347083at2759"/>
<organism evidence="13 14">
    <name type="scientific">Dinothrombium tinctorium</name>
    <dbReference type="NCBI Taxonomy" id="1965070"/>
    <lineage>
        <taxon>Eukaryota</taxon>
        <taxon>Metazoa</taxon>
        <taxon>Ecdysozoa</taxon>
        <taxon>Arthropoda</taxon>
        <taxon>Chelicerata</taxon>
        <taxon>Arachnida</taxon>
        <taxon>Acari</taxon>
        <taxon>Acariformes</taxon>
        <taxon>Trombidiformes</taxon>
        <taxon>Prostigmata</taxon>
        <taxon>Anystina</taxon>
        <taxon>Parasitengona</taxon>
        <taxon>Trombidioidea</taxon>
        <taxon>Trombidiidae</taxon>
        <taxon>Dinothrombium</taxon>
    </lineage>
</organism>
<feature type="transmembrane region" description="Helical" evidence="10">
    <location>
        <begin position="854"/>
        <end position="875"/>
    </location>
</feature>
<evidence type="ECO:0000256" key="9">
    <source>
        <dbReference type="SAM" id="MobiDB-lite"/>
    </source>
</evidence>
<dbReference type="GO" id="GO:0005886">
    <property type="term" value="C:plasma membrane"/>
    <property type="evidence" value="ECO:0007669"/>
    <property type="project" value="TreeGrafter"/>
</dbReference>
<evidence type="ECO:0000256" key="5">
    <source>
        <dbReference type="ARBA" id="ARBA00023040"/>
    </source>
</evidence>
<evidence type="ECO:0000256" key="8">
    <source>
        <dbReference type="ARBA" id="ARBA00023224"/>
    </source>
</evidence>
<evidence type="ECO:0000256" key="2">
    <source>
        <dbReference type="ARBA" id="ARBA00022692"/>
    </source>
</evidence>
<sequence length="1128" mass="126969">MRAEYKLAPVDAKAVESERDADEHEKNVKTNETAINKTIDVLMESLDVGVQQWKEVSDQKSTCKSNCTSIKVKWTDIASLDTKWMKTTAKSIDNNLALEALTADVTQATVASTLSESEKDEFVIISNGQNITNSSSDSNQYSSEFIDESKPNKVVIRTSFSTSIQDAASNANITSSVSTFYASSETQAIDKNADLSQHLMTKTTNDTLAFEHSVHILRQQTEGERGLTQTTQYVNNGIKAETLKFDSSENARKPVFRSLALPPLRPQEAANDSEINVDIEKQTVINESNSMEEKQPKANNLLFSTNESNLTSSKHRVQLGDDGFASTTRATIRSPASQLNKQTFAISLSIFGKKRNDTKVAIAKTNNQHFKKTDRQAKISADINAFDERTQRESFNAKDDERDAILPRRQCFQEHLVDVNWNLTDAGVLALSSCPLPYIGSVYRPCYSSGSWGKADYTECRLPHLREIQNLILYHVHKHLVDGLYPLAEELSRLVTSTMFPIKSPMDRLDAFDALNAILRAKIKIRMENEVKDATLIRSLVSTADQLLTSSKVSFAVEAEKNALITMKSAETIFGLRLLSENILRALIVFCNDGTIKRITSINPNTKNIKIFLKHRTPFGILMPLLLTNSSEEGKAETFLRPQANVHFEDFQKLGVGMTMVWIRGLGTELNNQYYDLVSDVVLVSVVPPVSIEVDFAETPKVEIDFKLNKFVSNEKMIKCGRIKTPRELWTKNDCRVVRRNLTDISCLCSEMGAIAVLHQKSLESAFERSRSSCHLNRFVIYTSAALSLLLLIAAMVGQLLGIRKESREMSFILINLLFALSSIQLIFLLGAPFKANVSHHNYSPRQTCKYVALLLHYIHLVSGFWMLSHSIYLYQRLWRPASCYSLSPLSFAESDSLTYRASCCSCFCSKLCSQWSSKHFALVSWIVPALIVASSYFLNPVGYEYRRYCWMSIEGGMMYSFIVPVSLLIMTNTVVMLLVLKRFFANKPIIHKIEIERTQPSLRSGVTLLPFFAVNWFLSVLALEDKATTLFQYIFAIVIYHLKSRILKSQKREAKSTLKLKKSHSCRTFRTDVPRLYLGDESRPSGAILASSEQERLTYTSDSQPLLMPYSTPTPTFDPSLPSTSKQ</sequence>
<dbReference type="Gene3D" id="1.20.1070.10">
    <property type="entry name" value="Rhodopsin 7-helix transmembrane proteins"/>
    <property type="match status" value="1"/>
</dbReference>
<evidence type="ECO:0000256" key="3">
    <source>
        <dbReference type="ARBA" id="ARBA00022729"/>
    </source>
</evidence>
<evidence type="ECO:0000259" key="12">
    <source>
        <dbReference type="PROSITE" id="PS50261"/>
    </source>
</evidence>
<dbReference type="InterPro" id="IPR036445">
    <property type="entry name" value="GPCR_2_extracell_dom_sf"/>
</dbReference>
<dbReference type="EMBL" id="NCKU01002522">
    <property type="protein sequence ID" value="RWS09401.1"/>
    <property type="molecule type" value="Genomic_DNA"/>
</dbReference>
<feature type="compositionally biased region" description="Polar residues" evidence="9">
    <location>
        <begin position="1112"/>
        <end position="1128"/>
    </location>
</feature>
<feature type="domain" description="G-protein coupled receptors family 2 profile 2" evidence="12">
    <location>
        <begin position="777"/>
        <end position="1045"/>
    </location>
</feature>
<dbReference type="SUPFAM" id="SSF111418">
    <property type="entry name" value="Hormone receptor domain"/>
    <property type="match status" value="1"/>
</dbReference>
<evidence type="ECO:0000256" key="7">
    <source>
        <dbReference type="ARBA" id="ARBA00023170"/>
    </source>
</evidence>
<feature type="transmembrane region" description="Helical" evidence="10">
    <location>
        <begin position="959"/>
        <end position="981"/>
    </location>
</feature>
<dbReference type="PROSITE" id="PS50261">
    <property type="entry name" value="G_PROTEIN_RECEP_F2_4"/>
    <property type="match status" value="1"/>
</dbReference>
<dbReference type="Gene3D" id="2.60.220.50">
    <property type="match status" value="1"/>
</dbReference>
<keyword evidence="3" id="KW-0732">Signal</keyword>
<evidence type="ECO:0000256" key="6">
    <source>
        <dbReference type="ARBA" id="ARBA00023136"/>
    </source>
</evidence>
<dbReference type="STRING" id="1965070.A0A443R298"/>
<dbReference type="SMART" id="SM00008">
    <property type="entry name" value="HormR"/>
    <property type="match status" value="1"/>
</dbReference>
<keyword evidence="14" id="KW-1185">Reference proteome</keyword>
<dbReference type="PANTHER" id="PTHR12011:SF347">
    <property type="entry name" value="FI21270P1-RELATED"/>
    <property type="match status" value="1"/>
</dbReference>